<comment type="caution">
    <text evidence="6">The sequence shown here is derived from an EMBL/GenBank/DDBJ whole genome shotgun (WGS) entry which is preliminary data.</text>
</comment>
<evidence type="ECO:0000256" key="5">
    <source>
        <dbReference type="SAM" id="Phobius"/>
    </source>
</evidence>
<dbReference type="GO" id="GO:0016020">
    <property type="term" value="C:membrane"/>
    <property type="evidence" value="ECO:0007669"/>
    <property type="project" value="UniProtKB-SubCell"/>
</dbReference>
<feature type="transmembrane region" description="Helical" evidence="5">
    <location>
        <begin position="230"/>
        <end position="247"/>
    </location>
</feature>
<organism evidence="6">
    <name type="scientific">marine sediment metagenome</name>
    <dbReference type="NCBI Taxonomy" id="412755"/>
    <lineage>
        <taxon>unclassified sequences</taxon>
        <taxon>metagenomes</taxon>
        <taxon>ecological metagenomes</taxon>
    </lineage>
</organism>
<evidence type="ECO:0000256" key="4">
    <source>
        <dbReference type="ARBA" id="ARBA00023136"/>
    </source>
</evidence>
<protein>
    <submittedName>
        <fullName evidence="6">Uncharacterized protein</fullName>
    </submittedName>
</protein>
<dbReference type="Pfam" id="PF01925">
    <property type="entry name" value="TauE"/>
    <property type="match status" value="1"/>
</dbReference>
<feature type="transmembrane region" description="Helical" evidence="5">
    <location>
        <begin position="136"/>
        <end position="162"/>
    </location>
</feature>
<accession>X1KDP6</accession>
<dbReference type="EMBL" id="BARV01005888">
    <property type="protein sequence ID" value="GAI04778.1"/>
    <property type="molecule type" value="Genomic_DNA"/>
</dbReference>
<keyword evidence="2 5" id="KW-0812">Transmembrane</keyword>
<dbReference type="AlphaFoldDB" id="X1KDP6"/>
<evidence type="ECO:0000256" key="3">
    <source>
        <dbReference type="ARBA" id="ARBA00022989"/>
    </source>
</evidence>
<proteinExistence type="predicted"/>
<keyword evidence="4 5" id="KW-0472">Membrane</keyword>
<feature type="transmembrane region" description="Helical" evidence="5">
    <location>
        <begin position="105"/>
        <end position="124"/>
    </location>
</feature>
<feature type="transmembrane region" description="Helical" evidence="5">
    <location>
        <begin position="14"/>
        <end position="42"/>
    </location>
</feature>
<feature type="transmembrane region" description="Helical" evidence="5">
    <location>
        <begin position="200"/>
        <end position="218"/>
    </location>
</feature>
<evidence type="ECO:0000256" key="2">
    <source>
        <dbReference type="ARBA" id="ARBA00022692"/>
    </source>
</evidence>
<keyword evidence="3 5" id="KW-1133">Transmembrane helix</keyword>
<comment type="subcellular location">
    <subcellularLocation>
        <location evidence="1">Membrane</location>
        <topology evidence="1">Multi-pass membrane protein</topology>
    </subcellularLocation>
</comment>
<name>X1KDP6_9ZZZZ</name>
<sequence length="253" mass="27343">MIEFLFVQYSTAEILYLIAVALITATAHSVGGFGGALMMAIVASSVIGVKETVPVVSVAMTVSQSARTWVFRKQINWPIFLRIFLVAFPFMILGVVIYIEMPTNIIAIFLGLFMIIMLPLRHFLARRNISTGLLGLTVICVPYGFLAGTSFGVGLILGPFLLGVGLTGLNLIGTVSALGIVLNGIKSIAFGFSPLLNQELVIIGITLGICTIPGHYLGRWIVANTPFRLHTLYFEAFLFAGGLHFLWQGIYGG</sequence>
<reference evidence="6" key="1">
    <citation type="journal article" date="2014" name="Front. Microbiol.">
        <title>High frequency of phylogenetically diverse reductive dehalogenase-homologous genes in deep subseafloor sedimentary metagenomes.</title>
        <authorList>
            <person name="Kawai M."/>
            <person name="Futagami T."/>
            <person name="Toyoda A."/>
            <person name="Takaki Y."/>
            <person name="Nishi S."/>
            <person name="Hori S."/>
            <person name="Arai W."/>
            <person name="Tsubouchi T."/>
            <person name="Morono Y."/>
            <person name="Uchiyama I."/>
            <person name="Ito T."/>
            <person name="Fujiyama A."/>
            <person name="Inagaki F."/>
            <person name="Takami H."/>
        </authorList>
    </citation>
    <scope>NUCLEOTIDE SEQUENCE</scope>
    <source>
        <strain evidence="6">Expedition CK06-06</strain>
    </source>
</reference>
<feature type="transmembrane region" description="Helical" evidence="5">
    <location>
        <begin position="168"/>
        <end position="188"/>
    </location>
</feature>
<evidence type="ECO:0000313" key="6">
    <source>
        <dbReference type="EMBL" id="GAI04778.1"/>
    </source>
</evidence>
<dbReference type="InterPro" id="IPR002781">
    <property type="entry name" value="TM_pro_TauE-like"/>
</dbReference>
<feature type="transmembrane region" description="Helical" evidence="5">
    <location>
        <begin position="79"/>
        <end position="99"/>
    </location>
</feature>
<evidence type="ECO:0000256" key="1">
    <source>
        <dbReference type="ARBA" id="ARBA00004141"/>
    </source>
</evidence>
<gene>
    <name evidence="6" type="ORF">S06H3_11979</name>
</gene>